<name>A0A9W6I451_9ACTN</name>
<dbReference type="InterPro" id="IPR002563">
    <property type="entry name" value="Flavin_Rdtase-like_dom"/>
</dbReference>
<evidence type="ECO:0000259" key="3">
    <source>
        <dbReference type="SMART" id="SM00903"/>
    </source>
</evidence>
<dbReference type="Proteomes" id="UP001143474">
    <property type="component" value="Unassembled WGS sequence"/>
</dbReference>
<reference evidence="4" key="2">
    <citation type="submission" date="2023-01" db="EMBL/GenBank/DDBJ databases">
        <authorList>
            <person name="Sun Q."/>
            <person name="Evtushenko L."/>
        </authorList>
    </citation>
    <scope>NUCLEOTIDE SEQUENCE</scope>
    <source>
        <strain evidence="4">VKM Ac-2007</strain>
    </source>
</reference>
<proteinExistence type="predicted"/>
<dbReference type="AlphaFoldDB" id="A0A9W6I451"/>
<evidence type="ECO:0000313" key="5">
    <source>
        <dbReference type="Proteomes" id="UP001143474"/>
    </source>
</evidence>
<protein>
    <submittedName>
        <fullName evidence="4">Flavin reductase</fullName>
    </submittedName>
</protein>
<dbReference type="GO" id="GO:0042602">
    <property type="term" value="F:riboflavin reductase (NADPH) activity"/>
    <property type="evidence" value="ECO:0007669"/>
    <property type="project" value="TreeGrafter"/>
</dbReference>
<dbReference type="PANTHER" id="PTHR30466">
    <property type="entry name" value="FLAVIN REDUCTASE"/>
    <property type="match status" value="1"/>
</dbReference>
<evidence type="ECO:0000256" key="1">
    <source>
        <dbReference type="ARBA" id="ARBA00023002"/>
    </source>
</evidence>
<organism evidence="4 5">
    <name type="scientific">Streptosporangium carneum</name>
    <dbReference type="NCBI Taxonomy" id="47481"/>
    <lineage>
        <taxon>Bacteria</taxon>
        <taxon>Bacillati</taxon>
        <taxon>Actinomycetota</taxon>
        <taxon>Actinomycetes</taxon>
        <taxon>Streptosporangiales</taxon>
        <taxon>Streptosporangiaceae</taxon>
        <taxon>Streptosporangium</taxon>
    </lineage>
</organism>
<dbReference type="EMBL" id="BSEV01000012">
    <property type="protein sequence ID" value="GLK11730.1"/>
    <property type="molecule type" value="Genomic_DNA"/>
</dbReference>
<dbReference type="InterPro" id="IPR012349">
    <property type="entry name" value="Split_barrel_FMN-bd"/>
</dbReference>
<evidence type="ECO:0000256" key="2">
    <source>
        <dbReference type="SAM" id="MobiDB-lite"/>
    </source>
</evidence>
<feature type="domain" description="Flavin reductase like" evidence="3">
    <location>
        <begin position="12"/>
        <end position="153"/>
    </location>
</feature>
<keyword evidence="5" id="KW-1185">Reference proteome</keyword>
<dbReference type="RefSeq" id="WP_271220097.1">
    <property type="nucleotide sequence ID" value="NZ_BAAAVD010000030.1"/>
</dbReference>
<gene>
    <name evidence="4" type="ORF">GCM10017600_51370</name>
</gene>
<dbReference type="Pfam" id="PF01613">
    <property type="entry name" value="Flavin_Reduct"/>
    <property type="match status" value="1"/>
</dbReference>
<dbReference type="PANTHER" id="PTHR30466:SF1">
    <property type="entry name" value="FMN REDUCTASE (NADH) RUTF"/>
    <property type="match status" value="1"/>
</dbReference>
<dbReference type="Gene3D" id="2.30.110.10">
    <property type="entry name" value="Electron Transport, Fmn-binding Protein, Chain A"/>
    <property type="match status" value="1"/>
</dbReference>
<sequence>MPVSAPRFRDALATVATAVSVATTVDRRGMSCAVTIGSLCALSLDPPLVLFCLARDSGSHPVFCAADRFAVTVLAEEQAEVARRCSGLRAARSSVPLVLVDRLPVVPGALAHLLCSTYALVDGGDHTIVIGEVEHAAVRAGRPLLYHQRDFQALAPSPGGSGEGSEGFGTELTRAR</sequence>
<dbReference type="InterPro" id="IPR050268">
    <property type="entry name" value="NADH-dep_flavin_reductase"/>
</dbReference>
<feature type="region of interest" description="Disordered" evidence="2">
    <location>
        <begin position="153"/>
        <end position="176"/>
    </location>
</feature>
<dbReference type="SMART" id="SM00903">
    <property type="entry name" value="Flavin_Reduct"/>
    <property type="match status" value="1"/>
</dbReference>
<evidence type="ECO:0000313" key="4">
    <source>
        <dbReference type="EMBL" id="GLK11730.1"/>
    </source>
</evidence>
<dbReference type="SUPFAM" id="SSF50475">
    <property type="entry name" value="FMN-binding split barrel"/>
    <property type="match status" value="1"/>
</dbReference>
<dbReference type="GO" id="GO:0010181">
    <property type="term" value="F:FMN binding"/>
    <property type="evidence" value="ECO:0007669"/>
    <property type="project" value="InterPro"/>
</dbReference>
<reference evidence="4" key="1">
    <citation type="journal article" date="2014" name="Int. J. Syst. Evol. Microbiol.">
        <title>Complete genome sequence of Corynebacterium casei LMG S-19264T (=DSM 44701T), isolated from a smear-ripened cheese.</title>
        <authorList>
            <consortium name="US DOE Joint Genome Institute (JGI-PGF)"/>
            <person name="Walter F."/>
            <person name="Albersmeier A."/>
            <person name="Kalinowski J."/>
            <person name="Ruckert C."/>
        </authorList>
    </citation>
    <scope>NUCLEOTIDE SEQUENCE</scope>
    <source>
        <strain evidence="4">VKM Ac-2007</strain>
    </source>
</reference>
<accession>A0A9W6I451</accession>
<keyword evidence="1" id="KW-0560">Oxidoreductase</keyword>
<comment type="caution">
    <text evidence="4">The sequence shown here is derived from an EMBL/GenBank/DDBJ whole genome shotgun (WGS) entry which is preliminary data.</text>
</comment>